<evidence type="ECO:0000313" key="3">
    <source>
        <dbReference type="Proteomes" id="UP000011755"/>
    </source>
</evidence>
<gene>
    <name evidence="2" type="ORF">EHI5A_066080</name>
</gene>
<reference evidence="2 3" key="1">
    <citation type="submission" date="2013-02" db="EMBL/GenBank/DDBJ databases">
        <authorList>
            <person name="Hannick L."/>
            <person name="Zafar N."/>
            <person name="Lorenzi H."/>
            <person name="Ali I.A."/>
            <person name="Petri W.P."/>
            <person name="Caler E."/>
        </authorList>
    </citation>
    <scope>NUCLEOTIDE SEQUENCE [LARGE SCALE GENOMIC DNA]</scope>
    <source>
        <strain evidence="2 3">KU27</strain>
    </source>
</reference>
<dbReference type="CDD" id="cd00160">
    <property type="entry name" value="RhoGEF"/>
    <property type="match status" value="1"/>
</dbReference>
<feature type="domain" description="DH" evidence="1">
    <location>
        <begin position="5"/>
        <end position="192"/>
    </location>
</feature>
<dbReference type="InterPro" id="IPR000219">
    <property type="entry name" value="DH_dom"/>
</dbReference>
<dbReference type="GO" id="GO:0005085">
    <property type="term" value="F:guanyl-nucleotide exchange factor activity"/>
    <property type="evidence" value="ECO:0007669"/>
    <property type="project" value="InterPro"/>
</dbReference>
<dbReference type="Pfam" id="PF00621">
    <property type="entry name" value="RhoGEF"/>
    <property type="match status" value="1"/>
</dbReference>
<dbReference type="Gene3D" id="1.20.900.10">
    <property type="entry name" value="Dbl homology (DH) domain"/>
    <property type="match status" value="1"/>
</dbReference>
<dbReference type="EMBL" id="KB445456">
    <property type="protein sequence ID" value="EMD42683.1"/>
    <property type="molecule type" value="Genomic_DNA"/>
</dbReference>
<dbReference type="PROSITE" id="PS50010">
    <property type="entry name" value="DH_2"/>
    <property type="match status" value="1"/>
</dbReference>
<organism evidence="2 3">
    <name type="scientific">Entamoeba histolytica KU27</name>
    <dbReference type="NCBI Taxonomy" id="885311"/>
    <lineage>
        <taxon>Eukaryota</taxon>
        <taxon>Amoebozoa</taxon>
        <taxon>Evosea</taxon>
        <taxon>Archamoebae</taxon>
        <taxon>Mastigamoebida</taxon>
        <taxon>Entamoebidae</taxon>
        <taxon>Entamoeba</taxon>
    </lineage>
</organism>
<dbReference type="PANTHER" id="PTHR12673">
    <property type="entry name" value="FACIOGENITAL DYSPLASIA PROTEIN"/>
    <property type="match status" value="1"/>
</dbReference>
<name>M2R0N0_ENTHI</name>
<dbReference type="InterPro" id="IPR001331">
    <property type="entry name" value="GDS_CDC24_CS"/>
</dbReference>
<dbReference type="SUPFAM" id="SSF57903">
    <property type="entry name" value="FYVE/PHD zinc finger"/>
    <property type="match status" value="1"/>
</dbReference>
<dbReference type="OrthoDB" id="29587at2759"/>
<dbReference type="InterPro" id="IPR011011">
    <property type="entry name" value="Znf_FYVE_PHD"/>
</dbReference>
<protein>
    <submittedName>
        <fullName evidence="2">Rho guanine nucleotide exchange factor, putative</fullName>
    </submittedName>
</protein>
<dbReference type="AlphaFoldDB" id="M2R0N0"/>
<dbReference type="Gene3D" id="3.30.40.10">
    <property type="entry name" value="Zinc/RING finger domain, C3HC4 (zinc finger)"/>
    <property type="match status" value="1"/>
</dbReference>
<dbReference type="GO" id="GO:0035556">
    <property type="term" value="P:intracellular signal transduction"/>
    <property type="evidence" value="ECO:0007669"/>
    <property type="project" value="InterPro"/>
</dbReference>
<dbReference type="InterPro" id="IPR035899">
    <property type="entry name" value="DBL_dom_sf"/>
</dbReference>
<evidence type="ECO:0000259" key="1">
    <source>
        <dbReference type="PROSITE" id="PS50010"/>
    </source>
</evidence>
<dbReference type="InterPro" id="IPR051092">
    <property type="entry name" value="FYVE_RhoGEF_PH"/>
</dbReference>
<dbReference type="InterPro" id="IPR013083">
    <property type="entry name" value="Znf_RING/FYVE/PHD"/>
</dbReference>
<dbReference type="PROSITE" id="PS00741">
    <property type="entry name" value="DH_1"/>
    <property type="match status" value="1"/>
</dbReference>
<dbReference type="CDD" id="cd00065">
    <property type="entry name" value="FYVE_like_SF"/>
    <property type="match status" value="1"/>
</dbReference>
<dbReference type="PANTHER" id="PTHR12673:SF263">
    <property type="entry name" value="PLECKSTRIN DOMAIN-CONTAINING PROTEIN"/>
    <property type="match status" value="1"/>
</dbReference>
<sequence>MELSKRQRILDEIYNTEVSYLNFLKICQTVYFEDMISHVPPIIPLEKTNEMFKYLDTIITISQELIRLFDESKKSNCFESEIGNIFIQMQSYLKGYNLYVANNAYALNIADRLYKKEKYAKYLETLRQSIQGPDTMKLDLNSFLIMPVQRVPRYRLLLQDLLKNTPDGTLGKSALATALEQIKVLGISINESIADEERRRKLLEIQSRLPKSLQPKFVCPGREFVMETTVVLTWEEKLTKLTLIFVTDMLIFAETVNKRIDVKYVMIIGRIKRQTGERTEFELYTKEDGNIKLVFLNEKDGQLFHDKITELIPVQVKKLAEKKAAEDECPCCRKSLNRLASYSSPGFIVCAKCNKKVCNTCATTKIALVAGGAPRKVCDACILEQFTKQQETNKKLKQKKEPLLLNSQKKDINEFQQNLITSSCTSSQVFTSPMLCSTGHNIYSTPMMTSNPYYIPLTYSTRQIPQTFTTSQPLSQTFTTSQPLSQTFTTSQPLSQTVNCSNQTQRSQIEILKNLNVPQRRPQTKLNKKNLN</sequence>
<accession>M2R0N0</accession>
<proteinExistence type="predicted"/>
<dbReference type="Proteomes" id="UP000011755">
    <property type="component" value="Unassembled WGS sequence"/>
</dbReference>
<dbReference type="SUPFAM" id="SSF48065">
    <property type="entry name" value="DBL homology domain (DH-domain)"/>
    <property type="match status" value="1"/>
</dbReference>
<dbReference type="VEuPathDB" id="AmoebaDB:EHI5A_066080"/>
<dbReference type="GO" id="GO:0005737">
    <property type="term" value="C:cytoplasm"/>
    <property type="evidence" value="ECO:0007669"/>
    <property type="project" value="TreeGrafter"/>
</dbReference>
<evidence type="ECO:0000313" key="2">
    <source>
        <dbReference type="EMBL" id="EMD42683.1"/>
    </source>
</evidence>
<dbReference type="SMART" id="SM00325">
    <property type="entry name" value="RhoGEF"/>
    <property type="match status" value="1"/>
</dbReference>